<reference evidence="1 2" key="1">
    <citation type="submission" date="2020-03" db="EMBL/GenBank/DDBJ databases">
        <title>Two novel Motilibacter sp.</title>
        <authorList>
            <person name="Liu S."/>
        </authorList>
    </citation>
    <scope>NUCLEOTIDE SEQUENCE [LARGE SCALE GENOMIC DNA]</scope>
    <source>
        <strain evidence="1 2">E257</strain>
    </source>
</reference>
<dbReference type="EMBL" id="JAANNP010000003">
    <property type="protein sequence ID" value="NHC13820.1"/>
    <property type="molecule type" value="Genomic_DNA"/>
</dbReference>
<dbReference type="InterPro" id="IPR017850">
    <property type="entry name" value="Alkaline_phosphatase_core_sf"/>
</dbReference>
<dbReference type="Gene3D" id="3.40.720.10">
    <property type="entry name" value="Alkaline Phosphatase, subunit A"/>
    <property type="match status" value="1"/>
</dbReference>
<dbReference type="InterPro" id="IPR002591">
    <property type="entry name" value="Phosphodiest/P_Trfase"/>
</dbReference>
<keyword evidence="2" id="KW-1185">Reference proteome</keyword>
<evidence type="ECO:0000313" key="2">
    <source>
        <dbReference type="Proteomes" id="UP000800981"/>
    </source>
</evidence>
<dbReference type="PANTHER" id="PTHR10151">
    <property type="entry name" value="ECTONUCLEOTIDE PYROPHOSPHATASE/PHOSPHODIESTERASE"/>
    <property type="match status" value="1"/>
</dbReference>
<dbReference type="SUPFAM" id="SSF53649">
    <property type="entry name" value="Alkaline phosphatase-like"/>
    <property type="match status" value="1"/>
</dbReference>
<accession>A0ABX0GW07</accession>
<proteinExistence type="predicted"/>
<comment type="caution">
    <text evidence="1">The sequence shown here is derived from an EMBL/GenBank/DDBJ whole genome shotgun (WGS) entry which is preliminary data.</text>
</comment>
<name>A0ABX0GW07_9ACTN</name>
<protein>
    <submittedName>
        <fullName evidence="1">Alkaline phosphatase family protein</fullName>
    </submittedName>
</protein>
<organism evidence="1 2">
    <name type="scientific">Motilibacter deserti</name>
    <dbReference type="NCBI Taxonomy" id="2714956"/>
    <lineage>
        <taxon>Bacteria</taxon>
        <taxon>Bacillati</taxon>
        <taxon>Actinomycetota</taxon>
        <taxon>Actinomycetes</taxon>
        <taxon>Motilibacterales</taxon>
        <taxon>Motilibacteraceae</taxon>
        <taxon>Motilibacter</taxon>
    </lineage>
</organism>
<dbReference type="Pfam" id="PF01663">
    <property type="entry name" value="Phosphodiest"/>
    <property type="match status" value="1"/>
</dbReference>
<evidence type="ECO:0000313" key="1">
    <source>
        <dbReference type="EMBL" id="NHC13820.1"/>
    </source>
</evidence>
<gene>
    <name evidence="1" type="ORF">G9H71_08505</name>
</gene>
<dbReference type="PANTHER" id="PTHR10151:SF120">
    <property type="entry name" value="BIS(5'-ADENOSYL)-TRIPHOSPHATASE"/>
    <property type="match status" value="1"/>
</dbReference>
<sequence>MSDVLPSVLAGLGVPDAVDTLGLGPQRRVCVLLVDGLGDELLAGAAAHAPFLTGLRERGRTLQAGFPSTTATSVSSLGTGLPPGAHGLVGLNVAIPDPERAGSRRLLSLLRWRDEADPRAWQPEPTAFERAAAAGVDCSVVVSRSFRGSGLTEAALRGATLRAAETAGERVMAAVQALEAAPRSLVYAYYGDLDATGHAAGAASQAWLLQLEHVDRLAEQIAERLPAGTSLLVTADHGMVDVDRGCSVDVDTTPELRDGVALLGGEARARHVYTEPGAAQDVCATWAEVLGDAAWVLSGEEAIARGWFGDVHPRVRPLIGDVVAAARGRSAVLASAQDPVEARLVGLHGSLTSAEQTVPLLPVLAG</sequence>
<dbReference type="Proteomes" id="UP000800981">
    <property type="component" value="Unassembled WGS sequence"/>
</dbReference>